<protein>
    <submittedName>
        <fullName evidence="1">Uncharacterized protein</fullName>
    </submittedName>
</protein>
<dbReference type="Proteomes" id="UP000005237">
    <property type="component" value="Unassembled WGS sequence"/>
</dbReference>
<evidence type="ECO:0000313" key="1">
    <source>
        <dbReference type="EnsemblMetazoa" id="CJA05856.1"/>
    </source>
</evidence>
<dbReference type="AlphaFoldDB" id="A0A8R1HM29"/>
<evidence type="ECO:0000313" key="2">
    <source>
        <dbReference type="Proteomes" id="UP000005237"/>
    </source>
</evidence>
<reference evidence="2" key="1">
    <citation type="submission" date="2010-08" db="EMBL/GenBank/DDBJ databases">
        <authorList>
            <consortium name="Caenorhabditis japonica Sequencing Consortium"/>
            <person name="Wilson R.K."/>
        </authorList>
    </citation>
    <scope>NUCLEOTIDE SEQUENCE [LARGE SCALE GENOMIC DNA]</scope>
    <source>
        <strain evidence="2">DF5081</strain>
    </source>
</reference>
<dbReference type="OMA" id="YNVVDRQ"/>
<proteinExistence type="predicted"/>
<reference evidence="1" key="2">
    <citation type="submission" date="2022-06" db="UniProtKB">
        <authorList>
            <consortium name="EnsemblMetazoa"/>
        </authorList>
    </citation>
    <scope>IDENTIFICATION</scope>
    <source>
        <strain evidence="1">DF5081</strain>
    </source>
</reference>
<accession>A0A8R1HM29</accession>
<organism evidence="1 2">
    <name type="scientific">Caenorhabditis japonica</name>
    <dbReference type="NCBI Taxonomy" id="281687"/>
    <lineage>
        <taxon>Eukaryota</taxon>
        <taxon>Metazoa</taxon>
        <taxon>Ecdysozoa</taxon>
        <taxon>Nematoda</taxon>
        <taxon>Chromadorea</taxon>
        <taxon>Rhabditida</taxon>
        <taxon>Rhabditina</taxon>
        <taxon>Rhabditomorpha</taxon>
        <taxon>Rhabditoidea</taxon>
        <taxon>Rhabditidae</taxon>
        <taxon>Peloderinae</taxon>
        <taxon>Caenorhabditis</taxon>
    </lineage>
</organism>
<dbReference type="GO" id="GO:0016197">
    <property type="term" value="P:endosomal transport"/>
    <property type="evidence" value="ECO:0007669"/>
    <property type="project" value="EnsemblMetazoa"/>
</dbReference>
<dbReference type="EnsemblMetazoa" id="CJA05856.1">
    <property type="protein sequence ID" value="CJA05856.1"/>
    <property type="gene ID" value="WBGene00125060"/>
</dbReference>
<keyword evidence="2" id="KW-1185">Reference proteome</keyword>
<name>A0A8R1HM29_CAEJA</name>
<sequence>MIQDVQMITENVNRLAQLFAGMEPSKSTVDPLKNVSDKCMVMLEELRTLQILTESHSEGLGEQLNVVEKSVGEMSDFFDRIDEFNKFLTDTKSNLTKLEKLCNVINRQ</sequence>